<sequence>MSTDIRFRTTRSLEDVAAALGAPVSLEDAEDHWEWVLADLDGVIIDITRTHTVPAGDTDTRIFRYDNQPFSAELRQHLVDRLTAAGLLTGR</sequence>
<accession>U5W1M4</accession>
<dbReference type="EMBL" id="CP006272">
    <property type="protein sequence ID" value="AGZ42922.1"/>
    <property type="molecule type" value="Genomic_DNA"/>
</dbReference>
<dbReference type="PATRIC" id="fig|1246995.3.peg.4714"/>
<dbReference type="HOGENOM" id="CLU_2420369_0_0_11"/>
<evidence type="ECO:0000313" key="1">
    <source>
        <dbReference type="EMBL" id="AGZ42922.1"/>
    </source>
</evidence>
<dbReference type="AlphaFoldDB" id="U5W1M4"/>
<gene>
    <name evidence="1" type="ORF">AFR_23260</name>
</gene>
<organism evidence="1 2">
    <name type="scientific">Actinoplanes friuliensis DSM 7358</name>
    <dbReference type="NCBI Taxonomy" id="1246995"/>
    <lineage>
        <taxon>Bacteria</taxon>
        <taxon>Bacillati</taxon>
        <taxon>Actinomycetota</taxon>
        <taxon>Actinomycetes</taxon>
        <taxon>Micromonosporales</taxon>
        <taxon>Micromonosporaceae</taxon>
        <taxon>Actinoplanes</taxon>
    </lineage>
</organism>
<dbReference type="STRING" id="1246995.AFR_23260"/>
<evidence type="ECO:0000313" key="2">
    <source>
        <dbReference type="Proteomes" id="UP000017746"/>
    </source>
</evidence>
<reference evidence="1 2" key="1">
    <citation type="journal article" date="2014" name="J. Biotechnol.">
        <title>Complete genome sequence of the actinobacterium Actinoplanes friuliensis HAG 010964, producer of the lipopeptide antibiotic friulimycin.</title>
        <authorList>
            <person name="Ruckert C."/>
            <person name="Szczepanowski R."/>
            <person name="Albersmeier A."/>
            <person name="Goesmann A."/>
            <person name="Fischer N."/>
            <person name="Steinkamper A."/>
            <person name="Puhler A."/>
            <person name="Biener R."/>
            <person name="Schwartz D."/>
            <person name="Kalinowski J."/>
        </authorList>
    </citation>
    <scope>NUCLEOTIDE SEQUENCE [LARGE SCALE GENOMIC DNA]</scope>
    <source>
        <strain evidence="1 2">DSM 7358</strain>
    </source>
</reference>
<keyword evidence="2" id="KW-1185">Reference proteome</keyword>
<protein>
    <submittedName>
        <fullName evidence="1">Uncharacterized protein</fullName>
    </submittedName>
</protein>
<dbReference type="Proteomes" id="UP000017746">
    <property type="component" value="Chromosome"/>
</dbReference>
<dbReference type="KEGG" id="afs:AFR_23260"/>
<dbReference type="RefSeq" id="WP_023363459.1">
    <property type="nucleotide sequence ID" value="NC_022657.1"/>
</dbReference>
<dbReference type="OrthoDB" id="3078581at2"/>
<name>U5W1M4_9ACTN</name>
<proteinExistence type="predicted"/>